<organism evidence="1 2">
    <name type="scientific">Bacteroides fragilis 3_1_12</name>
    <dbReference type="NCBI Taxonomy" id="457424"/>
    <lineage>
        <taxon>Bacteria</taxon>
        <taxon>Pseudomonadati</taxon>
        <taxon>Bacteroidota</taxon>
        <taxon>Bacteroidia</taxon>
        <taxon>Bacteroidales</taxon>
        <taxon>Bacteroidaceae</taxon>
        <taxon>Bacteroides</taxon>
    </lineage>
</organism>
<keyword evidence="2" id="KW-1185">Reference proteome</keyword>
<sequence length="67" mass="7788">MQLSLNIPGWQSGILSKIQSSSYSYSDLNHRNRKSFIFYLIASDKDSICKLLIIIQNISEYMFLILK</sequence>
<dbReference type="Proteomes" id="UP000005101">
    <property type="component" value="Unassembled WGS sequence"/>
</dbReference>
<dbReference type="EMBL" id="EQ973214">
    <property type="protein sequence ID" value="EFR53898.1"/>
    <property type="molecule type" value="Genomic_DNA"/>
</dbReference>
<evidence type="ECO:0000313" key="2">
    <source>
        <dbReference type="Proteomes" id="UP000005101"/>
    </source>
</evidence>
<name>A0ABN0BLY1_BACFG</name>
<gene>
    <name evidence="1" type="ORF">BFAG_02595</name>
</gene>
<evidence type="ECO:0000313" key="1">
    <source>
        <dbReference type="EMBL" id="EFR53898.1"/>
    </source>
</evidence>
<proteinExistence type="predicted"/>
<protein>
    <submittedName>
        <fullName evidence="1">Uncharacterized protein</fullName>
    </submittedName>
</protein>
<accession>A0ABN0BLY1</accession>
<reference evidence="1 2" key="1">
    <citation type="submission" date="2008-12" db="EMBL/GenBank/DDBJ databases">
        <title>Annotation of Bacteroides fragilis strain 3_1_12.</title>
        <authorList>
            <consortium name="The Broad Institute Genome Sequencing Platform"/>
            <person name="Ward D."/>
            <person name="Young S.K."/>
            <person name="Kodira C.D."/>
            <person name="Zeng Q."/>
            <person name="Koehrsen M."/>
            <person name="Alvarado L."/>
            <person name="Berlin A."/>
            <person name="Borenstein D."/>
            <person name="Chen Z."/>
            <person name="Engels R."/>
            <person name="Freedman E."/>
            <person name="Gellesch M."/>
            <person name="Goldberg J."/>
            <person name="Griggs A."/>
            <person name="Gujja S."/>
            <person name="Heiman D."/>
            <person name="Hepburn T."/>
            <person name="Howarth C."/>
            <person name="Jen D."/>
            <person name="Larson L."/>
            <person name="Lewis B."/>
            <person name="Mehta T."/>
            <person name="Park D."/>
            <person name="Pearson M."/>
            <person name="Roberts A."/>
            <person name="Saif S."/>
            <person name="Shea T."/>
            <person name="Shenoy N."/>
            <person name="Sisk P."/>
            <person name="Stolte C."/>
            <person name="Sykes S."/>
            <person name="Walk T."/>
            <person name="White J."/>
            <person name="Yandava C."/>
            <person name="Allen-Vercoe E."/>
            <person name="Strauss J."/>
            <person name="Ambrose C."/>
            <person name="Lander E."/>
            <person name="Nusbaum C."/>
            <person name="Galagan J."/>
            <person name="Birren B."/>
        </authorList>
    </citation>
    <scope>NUCLEOTIDE SEQUENCE [LARGE SCALE GENOMIC DNA]</scope>
    <source>
        <strain evidence="1 2">3_1_12</strain>
    </source>
</reference>